<proteinExistence type="predicted"/>
<organism evidence="1 2">
    <name type="scientific">Vermiconidia calcicola</name>
    <dbReference type="NCBI Taxonomy" id="1690605"/>
    <lineage>
        <taxon>Eukaryota</taxon>
        <taxon>Fungi</taxon>
        <taxon>Dikarya</taxon>
        <taxon>Ascomycota</taxon>
        <taxon>Pezizomycotina</taxon>
        <taxon>Dothideomycetes</taxon>
        <taxon>Dothideomycetidae</taxon>
        <taxon>Mycosphaerellales</taxon>
        <taxon>Extremaceae</taxon>
        <taxon>Vermiconidia</taxon>
    </lineage>
</organism>
<gene>
    <name evidence="1" type="ORF">LTR37_020506</name>
</gene>
<accession>A0ACC3MB29</accession>
<name>A0ACC3MB29_9PEZI</name>
<protein>
    <submittedName>
        <fullName evidence="1">Uncharacterized protein</fullName>
    </submittedName>
</protein>
<evidence type="ECO:0000313" key="2">
    <source>
        <dbReference type="Proteomes" id="UP001281147"/>
    </source>
</evidence>
<feature type="non-terminal residue" evidence="1">
    <location>
        <position position="1"/>
    </location>
</feature>
<keyword evidence="2" id="KW-1185">Reference proteome</keyword>
<evidence type="ECO:0000313" key="1">
    <source>
        <dbReference type="EMBL" id="KAK3683167.1"/>
    </source>
</evidence>
<reference evidence="1" key="1">
    <citation type="submission" date="2023-07" db="EMBL/GenBank/DDBJ databases">
        <title>Black Yeasts Isolated from many extreme environments.</title>
        <authorList>
            <person name="Coleine C."/>
            <person name="Stajich J.E."/>
            <person name="Selbmann L."/>
        </authorList>
    </citation>
    <scope>NUCLEOTIDE SEQUENCE</scope>
    <source>
        <strain evidence="1">CCFEE 5714</strain>
    </source>
</reference>
<comment type="caution">
    <text evidence="1">The sequence shown here is derived from an EMBL/GenBank/DDBJ whole genome shotgun (WGS) entry which is preliminary data.</text>
</comment>
<dbReference type="Proteomes" id="UP001281147">
    <property type="component" value="Unassembled WGS sequence"/>
</dbReference>
<sequence length="811" mass="89608">PGSRLFSAHINILETSTHHRDEAVVLLARDGKEGRLYAVERVQPRTYALCRLGDFVEEEQLRERSKCILRRDEPKPKRQALQPVEDGQPWWSRAAVDVPVCVQKDTVAALTPMLSMQRTVGVGSKDAVNSCDANTTVSLSHEPLDEAMPDHIETARTPLSPLDSMRELAKHYLEALYLSRTSLAYFTKGPLSRARAAFSSQSPETTPFELVEFLRQSTLTSTVMDKKYRDGLPGIIKELPVPNLKSPEQPRKGKKKSKKFRPKRDKAGCFVDEAEYVERWWRAEDEGISGPSTAETTDAALRRRLPKIRSRETFLQIILALEILALQASAGPQCDVDQGIPAAAETQDPEAQCEESQAPPEGKKSKPKKKQDLAALLETLLDKLCIWHSLEAHSPSKGRTGDKQTAENDANDELRSFCIEVVVPFYISRIPQYATIVNKKLGGPSAPTPVKRKSTMRKPGEPAIRQVPEKRPRQPLARVSTDTLNHSSKRPPSIHRSATDTEVLSHIKREGSELLPSLDTIPPANKAHQRRTAASRPGRASLMHQISFSKREVDLSAMSQASEVKMRKKAEVEEKLREAISTLKKPNRALAVREMAESTDESCAKAVSKGSRGTMQQAKAAKEREDVQQRDLLHVTATPKHGRTVKATPYKRAQPAISARREANSSGGTSLLYVPSSSARLLAQQQEQYAVPSSSFAVPQTGHRPRHTNAAGHSNVVDTPSRGFAKFMPRRLVREPGTLESPVKARSVAVQQTPSKAVRALLLPVANVEVGGMPLRPPSAPSSHGAVHRTDKGQASVYDALGWDEEYDDLT</sequence>
<dbReference type="EMBL" id="JAUTXU010000364">
    <property type="protein sequence ID" value="KAK3683167.1"/>
    <property type="molecule type" value="Genomic_DNA"/>
</dbReference>